<accession>A0A067TGQ3</accession>
<dbReference type="AlphaFoldDB" id="A0A067TGQ3"/>
<dbReference type="EMBL" id="KL142375">
    <property type="protein sequence ID" value="KDR78163.1"/>
    <property type="molecule type" value="Genomic_DNA"/>
</dbReference>
<proteinExistence type="predicted"/>
<keyword evidence="2" id="KW-1185">Reference proteome</keyword>
<name>A0A067TGQ3_GALM3</name>
<organism evidence="1 2">
    <name type="scientific">Galerina marginata (strain CBS 339.88)</name>
    <dbReference type="NCBI Taxonomy" id="685588"/>
    <lineage>
        <taxon>Eukaryota</taxon>
        <taxon>Fungi</taxon>
        <taxon>Dikarya</taxon>
        <taxon>Basidiomycota</taxon>
        <taxon>Agaricomycotina</taxon>
        <taxon>Agaricomycetes</taxon>
        <taxon>Agaricomycetidae</taxon>
        <taxon>Agaricales</taxon>
        <taxon>Agaricineae</taxon>
        <taxon>Strophariaceae</taxon>
        <taxon>Galerina</taxon>
    </lineage>
</organism>
<gene>
    <name evidence="1" type="ORF">GALMADRAFT_245194</name>
</gene>
<evidence type="ECO:0000313" key="1">
    <source>
        <dbReference type="EMBL" id="KDR78163.1"/>
    </source>
</evidence>
<dbReference type="HOGENOM" id="CLU_1586609_0_0_1"/>
<protein>
    <recommendedName>
        <fullName evidence="3">C2 domain-containing protein</fullName>
    </recommendedName>
</protein>
<evidence type="ECO:0000313" key="2">
    <source>
        <dbReference type="Proteomes" id="UP000027222"/>
    </source>
</evidence>
<sequence length="168" mass="18527">MSQHRRNSTRQTPTGTSESFFSLELTVKRLTGVKKGIIPAVGPRYYFVANFAGDPKPIVGNPVVAKGDTVSWNKTISSLTESQQPSILKIGVHKTQMIGPDIFLGGFDGNLAEQPEFLAMKEGDGMHVGLKMKNEPSLMLEFSVTKRRDTLFTLPREGTNDLMATSRR</sequence>
<evidence type="ECO:0008006" key="3">
    <source>
        <dbReference type="Google" id="ProtNLM"/>
    </source>
</evidence>
<reference evidence="2" key="1">
    <citation type="journal article" date="2014" name="Proc. Natl. Acad. Sci. U.S.A.">
        <title>Extensive sampling of basidiomycete genomes demonstrates inadequacy of the white-rot/brown-rot paradigm for wood decay fungi.</title>
        <authorList>
            <person name="Riley R."/>
            <person name="Salamov A.A."/>
            <person name="Brown D.W."/>
            <person name="Nagy L.G."/>
            <person name="Floudas D."/>
            <person name="Held B.W."/>
            <person name="Levasseur A."/>
            <person name="Lombard V."/>
            <person name="Morin E."/>
            <person name="Otillar R."/>
            <person name="Lindquist E.A."/>
            <person name="Sun H."/>
            <person name="LaButti K.M."/>
            <person name="Schmutz J."/>
            <person name="Jabbour D."/>
            <person name="Luo H."/>
            <person name="Baker S.E."/>
            <person name="Pisabarro A.G."/>
            <person name="Walton J.D."/>
            <person name="Blanchette R.A."/>
            <person name="Henrissat B."/>
            <person name="Martin F."/>
            <person name="Cullen D."/>
            <person name="Hibbett D.S."/>
            <person name="Grigoriev I.V."/>
        </authorList>
    </citation>
    <scope>NUCLEOTIDE SEQUENCE [LARGE SCALE GENOMIC DNA]</scope>
    <source>
        <strain evidence="2">CBS 339.88</strain>
    </source>
</reference>
<dbReference type="Proteomes" id="UP000027222">
    <property type="component" value="Unassembled WGS sequence"/>
</dbReference>